<keyword evidence="6" id="KW-0175">Coiled coil</keyword>
<proteinExistence type="inferred from homology"/>
<dbReference type="NCBIfam" id="TIGR00219">
    <property type="entry name" value="mreC"/>
    <property type="match status" value="1"/>
</dbReference>
<dbReference type="Pfam" id="PF04085">
    <property type="entry name" value="MreC"/>
    <property type="match status" value="1"/>
</dbReference>
<evidence type="ECO:0000256" key="5">
    <source>
        <dbReference type="PIRNR" id="PIRNR038471"/>
    </source>
</evidence>
<comment type="similarity">
    <text evidence="1 5">Belongs to the MreC family.</text>
</comment>
<dbReference type="RefSeq" id="WP_073041609.1">
    <property type="nucleotide sequence ID" value="NZ_FQVB01000046.1"/>
</dbReference>
<name>A0A1M5HLP5_9BACT</name>
<dbReference type="AlphaFoldDB" id="A0A1M5HLP5"/>
<dbReference type="GO" id="GO:0005886">
    <property type="term" value="C:plasma membrane"/>
    <property type="evidence" value="ECO:0007669"/>
    <property type="project" value="TreeGrafter"/>
</dbReference>
<organism evidence="8 9">
    <name type="scientific">Desulfacinum infernum DSM 9756</name>
    <dbReference type="NCBI Taxonomy" id="1121391"/>
    <lineage>
        <taxon>Bacteria</taxon>
        <taxon>Pseudomonadati</taxon>
        <taxon>Thermodesulfobacteriota</taxon>
        <taxon>Syntrophobacteria</taxon>
        <taxon>Syntrophobacterales</taxon>
        <taxon>Syntrophobacteraceae</taxon>
        <taxon>Desulfacinum</taxon>
    </lineage>
</organism>
<reference evidence="9" key="1">
    <citation type="submission" date="2016-11" db="EMBL/GenBank/DDBJ databases">
        <authorList>
            <person name="Varghese N."/>
            <person name="Submissions S."/>
        </authorList>
    </citation>
    <scope>NUCLEOTIDE SEQUENCE [LARGE SCALE GENOMIC DNA]</scope>
    <source>
        <strain evidence="9">DSM 9756</strain>
    </source>
</reference>
<evidence type="ECO:0000313" key="9">
    <source>
        <dbReference type="Proteomes" id="UP000184076"/>
    </source>
</evidence>
<dbReference type="InterPro" id="IPR007221">
    <property type="entry name" value="MreC"/>
</dbReference>
<dbReference type="Proteomes" id="UP000184076">
    <property type="component" value="Unassembled WGS sequence"/>
</dbReference>
<sequence>MPDWLRKLRVVLFALLIGGVFFYVLSLSFKVPERMDPLQRGVVETLGPLLRLTQAVGNTVDGWLKHYVFLRQVQRQNEMLRKELARLESELVRYREAFLENQRLRRLLDFREGLSLQTVPARIVVHDATGWFQTVMIDKGFNDGIRADMPVVNEEGVVGHVLQVSDNYSRVLLVTDRESAVDALIQRNRVRGILSGRDEESCVLRYVRANQDVRTGDLVVTSGKDGIFPGGLRLGVVQQVSKDPAALFQQVVVVPVVNLTSVEEVLVITSSPHPKAPLVPPGPHVEK</sequence>
<feature type="domain" description="Rod shape-determining protein MreC beta-barrel core" evidence="7">
    <location>
        <begin position="124"/>
        <end position="268"/>
    </location>
</feature>
<keyword evidence="9" id="KW-1185">Reference proteome</keyword>
<evidence type="ECO:0000256" key="6">
    <source>
        <dbReference type="SAM" id="Coils"/>
    </source>
</evidence>
<accession>A0A1M5HLP5</accession>
<dbReference type="STRING" id="1121391.SAMN02745206_03385"/>
<gene>
    <name evidence="8" type="ORF">SAMN02745206_03385</name>
</gene>
<evidence type="ECO:0000313" key="8">
    <source>
        <dbReference type="EMBL" id="SHG16762.1"/>
    </source>
</evidence>
<dbReference type="PANTHER" id="PTHR34138">
    <property type="entry name" value="CELL SHAPE-DETERMINING PROTEIN MREC"/>
    <property type="match status" value="1"/>
</dbReference>
<evidence type="ECO:0000256" key="3">
    <source>
        <dbReference type="ARBA" id="ARBA00022960"/>
    </source>
</evidence>
<evidence type="ECO:0000256" key="4">
    <source>
        <dbReference type="ARBA" id="ARBA00032089"/>
    </source>
</evidence>
<comment type="function">
    <text evidence="5">Involved in formation and maintenance of cell shape.</text>
</comment>
<dbReference type="Gene3D" id="2.40.10.350">
    <property type="entry name" value="Rod shape-determining protein MreC, domain 2"/>
    <property type="match status" value="1"/>
</dbReference>
<feature type="coiled-coil region" evidence="6">
    <location>
        <begin position="70"/>
        <end position="97"/>
    </location>
</feature>
<evidence type="ECO:0000256" key="2">
    <source>
        <dbReference type="ARBA" id="ARBA00013855"/>
    </source>
</evidence>
<evidence type="ECO:0000256" key="1">
    <source>
        <dbReference type="ARBA" id="ARBA00009369"/>
    </source>
</evidence>
<dbReference type="InterPro" id="IPR042177">
    <property type="entry name" value="Cell/Rod_1"/>
</dbReference>
<dbReference type="PANTHER" id="PTHR34138:SF1">
    <property type="entry name" value="CELL SHAPE-DETERMINING PROTEIN MREC"/>
    <property type="match status" value="1"/>
</dbReference>
<dbReference type="EMBL" id="FQVB01000046">
    <property type="protein sequence ID" value="SHG16762.1"/>
    <property type="molecule type" value="Genomic_DNA"/>
</dbReference>
<evidence type="ECO:0000259" key="7">
    <source>
        <dbReference type="Pfam" id="PF04085"/>
    </source>
</evidence>
<protein>
    <recommendedName>
        <fullName evidence="2 5">Cell shape-determining protein MreC</fullName>
    </recommendedName>
    <alternativeName>
        <fullName evidence="4 5">Cell shape protein MreC</fullName>
    </alternativeName>
</protein>
<dbReference type="GO" id="GO:0008360">
    <property type="term" value="P:regulation of cell shape"/>
    <property type="evidence" value="ECO:0007669"/>
    <property type="project" value="UniProtKB-KW"/>
</dbReference>
<dbReference type="OrthoDB" id="9808025at2"/>
<dbReference type="PIRSF" id="PIRSF038471">
    <property type="entry name" value="MreC"/>
    <property type="match status" value="1"/>
</dbReference>
<dbReference type="InterPro" id="IPR055342">
    <property type="entry name" value="MreC_beta-barrel_core"/>
</dbReference>
<keyword evidence="3 5" id="KW-0133">Cell shape</keyword>
<dbReference type="InterPro" id="IPR042175">
    <property type="entry name" value="Cell/Rod_MreC_2"/>
</dbReference>
<dbReference type="Gene3D" id="2.40.10.340">
    <property type="entry name" value="Rod shape-determining protein MreC, domain 1"/>
    <property type="match status" value="1"/>
</dbReference>